<protein>
    <submittedName>
        <fullName evidence="5">Autoinducer 2 ABC transporter substrate-binding protein</fullName>
    </submittedName>
</protein>
<dbReference type="InterPro" id="IPR028082">
    <property type="entry name" value="Peripla_BP_I"/>
</dbReference>
<dbReference type="Proteomes" id="UP000726105">
    <property type="component" value="Unassembled WGS sequence"/>
</dbReference>
<dbReference type="CDD" id="cd20001">
    <property type="entry name" value="PBP1_LsrB_Quorum_Sensing-like"/>
    <property type="match status" value="1"/>
</dbReference>
<proteinExistence type="inferred from homology"/>
<dbReference type="AlphaFoldDB" id="A0A935IXZ0"/>
<comment type="caution">
    <text evidence="5">The sequence shown here is derived from an EMBL/GenBank/DDBJ whole genome shotgun (WGS) entry which is preliminary data.</text>
</comment>
<dbReference type="PANTHER" id="PTHR30036">
    <property type="entry name" value="D-XYLOSE-BINDING PERIPLASMIC PROTEIN"/>
    <property type="match status" value="1"/>
</dbReference>
<dbReference type="EMBL" id="JADJIB010000011">
    <property type="protein sequence ID" value="MBK7274728.1"/>
    <property type="molecule type" value="Genomic_DNA"/>
</dbReference>
<evidence type="ECO:0000256" key="1">
    <source>
        <dbReference type="ARBA" id="ARBA00004196"/>
    </source>
</evidence>
<feature type="domain" description="Periplasmic binding protein" evidence="4">
    <location>
        <begin position="51"/>
        <end position="306"/>
    </location>
</feature>
<gene>
    <name evidence="5" type="ORF">IPI13_16785</name>
    <name evidence="6" type="ORF">IPP00_11050</name>
</gene>
<feature type="chain" id="PRO_5038277312" evidence="3">
    <location>
        <begin position="22"/>
        <end position="349"/>
    </location>
</feature>
<dbReference type="GO" id="GO:0030288">
    <property type="term" value="C:outer membrane-bounded periplasmic space"/>
    <property type="evidence" value="ECO:0007669"/>
    <property type="project" value="TreeGrafter"/>
</dbReference>
<organism evidence="5 7">
    <name type="scientific">Candidatus Phosphoribacter hodrii</name>
    <dbReference type="NCBI Taxonomy" id="2953743"/>
    <lineage>
        <taxon>Bacteria</taxon>
        <taxon>Bacillati</taxon>
        <taxon>Actinomycetota</taxon>
        <taxon>Actinomycetes</taxon>
        <taxon>Micrococcales</taxon>
        <taxon>Dermatophilaceae</taxon>
        <taxon>Candidatus Phosphoribacter</taxon>
    </lineage>
</organism>
<dbReference type="PROSITE" id="PS51257">
    <property type="entry name" value="PROKAR_LIPOPROTEIN"/>
    <property type="match status" value="1"/>
</dbReference>
<keyword evidence="3" id="KW-0732">Signal</keyword>
<evidence type="ECO:0000256" key="3">
    <source>
        <dbReference type="SAM" id="SignalP"/>
    </source>
</evidence>
<evidence type="ECO:0000313" key="5">
    <source>
        <dbReference type="EMBL" id="MBK7274728.1"/>
    </source>
</evidence>
<feature type="signal peptide" evidence="3">
    <location>
        <begin position="1"/>
        <end position="21"/>
    </location>
</feature>
<name>A0A935IXZ0_9MICO</name>
<evidence type="ECO:0000256" key="2">
    <source>
        <dbReference type="ARBA" id="ARBA00007639"/>
    </source>
</evidence>
<dbReference type="PANTHER" id="PTHR30036:SF7">
    <property type="entry name" value="ABC TRANSPORTER PERIPLASMIC-BINDING PROTEIN YPHF"/>
    <property type="match status" value="1"/>
</dbReference>
<dbReference type="Pfam" id="PF13407">
    <property type="entry name" value="Peripla_BP_4"/>
    <property type="match status" value="1"/>
</dbReference>
<accession>A0A935IXZ0</accession>
<dbReference type="GO" id="GO:0030246">
    <property type="term" value="F:carbohydrate binding"/>
    <property type="evidence" value="ECO:0007669"/>
    <property type="project" value="TreeGrafter"/>
</dbReference>
<evidence type="ECO:0000313" key="7">
    <source>
        <dbReference type="Proteomes" id="UP000726105"/>
    </source>
</evidence>
<comment type="similarity">
    <text evidence="2">Belongs to the bacterial solute-binding protein 2 family.</text>
</comment>
<sequence>MTRTRLAKPAALLAVGSIALTAGCGSTAGTTSTSASAAAKPVDAKSMTMVTVVKLTGVGWFDRMNQGIKAFGQRTGVDARMDGADTASPEKQIAIIQNLIAQKPTAITVVPNSPAATESVLKSAREQGIVVVTHEAPGMTNVDADLEAFDNADYGAAIMDAMASCMGKSGKYVQFVGALTAETHLAWVKGAYEKGKSAYPGMTRISDPIESKEDENTAYARAKELLTRDPEIKGFQGSAATDVAGIARAVQETGRAADTCVIGTSIPSIAGKYLTDKSIDQIFFWDPAAAGEAQLALALKIAKGEKITEGTDLGVDGYHKLKKSPTMANVWLGDAQVSVDASTASKYPF</sequence>
<dbReference type="EMBL" id="JADKGK010000020">
    <property type="protein sequence ID" value="MBL0004490.1"/>
    <property type="molecule type" value="Genomic_DNA"/>
</dbReference>
<dbReference type="SUPFAM" id="SSF53822">
    <property type="entry name" value="Periplasmic binding protein-like I"/>
    <property type="match status" value="1"/>
</dbReference>
<comment type="subcellular location">
    <subcellularLocation>
        <location evidence="1">Cell envelope</location>
    </subcellularLocation>
</comment>
<dbReference type="Gene3D" id="3.40.50.2300">
    <property type="match status" value="2"/>
</dbReference>
<reference evidence="5 7" key="1">
    <citation type="submission" date="2020-10" db="EMBL/GenBank/DDBJ databases">
        <title>Connecting structure to function with the recovery of over 1000 high-quality activated sludge metagenome-assembled genomes encoding full-length rRNA genes using long-read sequencing.</title>
        <authorList>
            <person name="Singleton C.M."/>
            <person name="Petriglieri F."/>
            <person name="Kristensen J.M."/>
            <person name="Kirkegaard R.H."/>
            <person name="Michaelsen T.Y."/>
            <person name="Andersen M.H."/>
            <person name="Karst S.M."/>
            <person name="Dueholm M.S."/>
            <person name="Nielsen P.H."/>
            <person name="Albertsen M."/>
        </authorList>
    </citation>
    <scope>NUCLEOTIDE SEQUENCE [LARGE SCALE GENOMIC DNA]</scope>
    <source>
        <strain evidence="5">Ega_18-Q3-R5-49_MAXAC.001</strain>
        <strain evidence="6">Ribe_18-Q3-R11-54_MAXAC.001</strain>
    </source>
</reference>
<evidence type="ECO:0000313" key="6">
    <source>
        <dbReference type="EMBL" id="MBL0004490.1"/>
    </source>
</evidence>
<evidence type="ECO:0000259" key="4">
    <source>
        <dbReference type="Pfam" id="PF13407"/>
    </source>
</evidence>
<dbReference type="InterPro" id="IPR050555">
    <property type="entry name" value="Bact_Solute-Bind_Prot2"/>
</dbReference>
<dbReference type="InterPro" id="IPR025997">
    <property type="entry name" value="SBP_2_dom"/>
</dbReference>
<dbReference type="Proteomes" id="UP000886632">
    <property type="component" value="Unassembled WGS sequence"/>
</dbReference>